<evidence type="ECO:0000256" key="3">
    <source>
        <dbReference type="SAM" id="Phobius"/>
    </source>
</evidence>
<feature type="transmembrane region" description="Helical" evidence="3">
    <location>
        <begin position="431"/>
        <end position="452"/>
    </location>
</feature>
<keyword evidence="3" id="KW-0812">Transmembrane</keyword>
<dbReference type="AlphaFoldDB" id="A0A0W0XW02"/>
<accession>A0A0W0XW02</accession>
<dbReference type="RefSeq" id="WP_133134135.1">
    <property type="nucleotide sequence ID" value="NZ_CAAAIN010000006.1"/>
</dbReference>
<dbReference type="InterPro" id="IPR057840">
    <property type="entry name" value="FimV_N"/>
</dbReference>
<evidence type="ECO:0000259" key="5">
    <source>
        <dbReference type="Pfam" id="PF25800"/>
    </source>
</evidence>
<dbReference type="Proteomes" id="UP000054608">
    <property type="component" value="Unassembled WGS sequence"/>
</dbReference>
<dbReference type="OrthoDB" id="5298707at2"/>
<gene>
    <name evidence="6" type="primary">fimV</name>
    <name evidence="6" type="ORF">Lrub_1334</name>
</gene>
<dbReference type="InterPro" id="IPR038440">
    <property type="entry name" value="FimV_C_sf"/>
</dbReference>
<dbReference type="PATRIC" id="fig|458.5.peg.1377"/>
<dbReference type="EMBL" id="LNYT01000007">
    <property type="protein sequence ID" value="KTD48983.1"/>
    <property type="molecule type" value="Genomic_DNA"/>
</dbReference>
<protein>
    <submittedName>
        <fullName evidence="6">FimV protein</fullName>
    </submittedName>
</protein>
<evidence type="ECO:0000313" key="6">
    <source>
        <dbReference type="EMBL" id="KTD48983.1"/>
    </source>
</evidence>
<sequence>MNKTRLYVAIMASLPFAAFSLGMGDMTVESSLNQPFKAEIQLIDVDIPLAGIKARLASVEDFARIGLDRNEILTLLRFEIKKNEHGQPVIFISSHERIVEPFLEIVVDLTWANGQLYRAYTVLLDPPGYQLNGGIKATGSPVKLKTYASEPGVVDKPSYSHVVEQGSESSKFRKEATYGPTVANESIWQIAQRYTTPDTTIQQVILAIVGTNSQAFTQGNLNGLKTGERLRIPSSDEVKKVPEDLARGEVEAHDLAWRNKEEIKHVLLPPYIDGVAGTSQFDNQSSTKPITNPATGASPSNIPQAPVFNQQKTTQGNAFTDIFSTADSLMSAEDSKKPAAAGKQPVKPDSAMKAEMDVTNAAIDSMRLVNSQLKNQLQSLEKNNKALQEQMSKRDEDIRQLREQMALLLKQRQAIAAQTSQMQTEDDSSNLWIYLLLILAAGGLGAFTWLFLKQKANRRNSLSEPDDHPNQDIPPLPVKPLLQTQAIEPERSEDTESPADSTGALSDGDKTTTDKPRSKSKSKSKDALIIHQAAIEPAAVSVEPTDSSPAEEPAAASALDETRPDVNETVAEQAIESPAVVKEPVQPEPPMAIHDNEEPLAYELTEEPAAVADEAEKASEKKEFKRPLSDLLKTAADYPVEVVGIDSQVHEAKQPETPAEEEPAPIQEETSESDHFVLDFEPSLEKMVEENKQKQTVSEEVEQAAEDGLDFISTPIETKAEEKAALPEVETRDDHALDFEAGLHYEPERLKPEKAESQTIESPEIDELLKFDEEANEEGPVIHFDNPAEEEKPDDVNAAPLKPEPEQKPGKSTKASQKDDYEFDTIALDNPEADDEPFAAANEGDNEFNFEAEFSGDDSVADLPVEADEVADESEESKSSAEEQKLVKSKKALDTLMALAKTYLSMDDHEAARQSLQEIVEFGNKKQRAEAQKLLDEMDKK</sequence>
<feature type="chain" id="PRO_5006916951" evidence="4">
    <location>
        <begin position="21"/>
        <end position="941"/>
    </location>
</feature>
<dbReference type="STRING" id="458.Lrub_1334"/>
<feature type="domain" description="FimV N-terminal" evidence="5">
    <location>
        <begin position="21"/>
        <end position="127"/>
    </location>
</feature>
<feature type="compositionally biased region" description="Basic and acidic residues" evidence="2">
    <location>
        <begin position="743"/>
        <end position="756"/>
    </location>
</feature>
<dbReference type="Gene3D" id="1.20.58.2200">
    <property type="match status" value="1"/>
</dbReference>
<keyword evidence="3" id="KW-0472">Membrane</keyword>
<reference evidence="6 7" key="1">
    <citation type="submission" date="2015-11" db="EMBL/GenBank/DDBJ databases">
        <title>Genomic analysis of 38 Legionella species identifies large and diverse effector repertoires.</title>
        <authorList>
            <person name="Burstein D."/>
            <person name="Amaro F."/>
            <person name="Zusman T."/>
            <person name="Lifshitz Z."/>
            <person name="Cohen O."/>
            <person name="Gilbert J.A."/>
            <person name="Pupko T."/>
            <person name="Shuman H.A."/>
            <person name="Segal G."/>
        </authorList>
    </citation>
    <scope>NUCLEOTIDE SEQUENCE [LARGE SCALE GENOMIC DNA]</scope>
    <source>
        <strain evidence="6 7">WA-270A-C2</strain>
    </source>
</reference>
<keyword evidence="3" id="KW-1133">Transmembrane helix</keyword>
<feature type="compositionally biased region" description="Basic and acidic residues" evidence="2">
    <location>
        <begin position="876"/>
        <end position="886"/>
    </location>
</feature>
<proteinExistence type="predicted"/>
<organism evidence="6 7">
    <name type="scientific">Legionella rubrilucens</name>
    <dbReference type="NCBI Taxonomy" id="458"/>
    <lineage>
        <taxon>Bacteria</taxon>
        <taxon>Pseudomonadati</taxon>
        <taxon>Pseudomonadota</taxon>
        <taxon>Gammaproteobacteria</taxon>
        <taxon>Legionellales</taxon>
        <taxon>Legionellaceae</taxon>
        <taxon>Legionella</taxon>
    </lineage>
</organism>
<dbReference type="NCBIfam" id="TIGR03505">
    <property type="entry name" value="FimV_core"/>
    <property type="match status" value="1"/>
</dbReference>
<feature type="coiled-coil region" evidence="1">
    <location>
        <begin position="363"/>
        <end position="418"/>
    </location>
</feature>
<keyword evidence="4" id="KW-0732">Signal</keyword>
<feature type="region of interest" description="Disordered" evidence="2">
    <location>
        <begin position="488"/>
        <end position="596"/>
    </location>
</feature>
<feature type="compositionally biased region" description="Low complexity" evidence="2">
    <location>
        <begin position="547"/>
        <end position="558"/>
    </location>
</feature>
<feature type="region of interest" description="Disordered" evidence="2">
    <location>
        <begin position="278"/>
        <end position="307"/>
    </location>
</feature>
<keyword evidence="7" id="KW-1185">Reference proteome</keyword>
<feature type="compositionally biased region" description="Basic and acidic residues" evidence="2">
    <location>
        <begin position="507"/>
        <end position="528"/>
    </location>
</feature>
<evidence type="ECO:0000256" key="1">
    <source>
        <dbReference type="SAM" id="Coils"/>
    </source>
</evidence>
<dbReference type="InterPro" id="IPR020012">
    <property type="entry name" value="LysM_FimV"/>
</dbReference>
<evidence type="ECO:0000256" key="2">
    <source>
        <dbReference type="SAM" id="MobiDB-lite"/>
    </source>
</evidence>
<dbReference type="NCBIfam" id="TIGR03504">
    <property type="entry name" value="FimV_Cterm"/>
    <property type="match status" value="1"/>
</dbReference>
<feature type="region of interest" description="Disordered" evidence="2">
    <location>
        <begin position="743"/>
        <end position="886"/>
    </location>
</feature>
<keyword evidence="1" id="KW-0175">Coiled coil</keyword>
<comment type="caution">
    <text evidence="6">The sequence shown here is derived from an EMBL/GenBank/DDBJ whole genome shotgun (WGS) entry which is preliminary data.</text>
</comment>
<name>A0A0W0XW02_9GAMM</name>
<dbReference type="Pfam" id="PF25800">
    <property type="entry name" value="FimV_N"/>
    <property type="match status" value="1"/>
</dbReference>
<feature type="compositionally biased region" description="Acidic residues" evidence="2">
    <location>
        <begin position="844"/>
        <end position="875"/>
    </location>
</feature>
<evidence type="ECO:0000313" key="7">
    <source>
        <dbReference type="Proteomes" id="UP000054608"/>
    </source>
</evidence>
<dbReference type="InterPro" id="IPR020011">
    <property type="entry name" value="FimV_C"/>
</dbReference>
<evidence type="ECO:0000256" key="4">
    <source>
        <dbReference type="SAM" id="SignalP"/>
    </source>
</evidence>
<feature type="region of interest" description="Disordered" evidence="2">
    <location>
        <begin position="650"/>
        <end position="674"/>
    </location>
</feature>
<feature type="signal peptide" evidence="4">
    <location>
        <begin position="1"/>
        <end position="20"/>
    </location>
</feature>